<name>B0DLD8_LACBS</name>
<dbReference type="HOGENOM" id="CLU_1949195_0_0_1"/>
<dbReference type="Proteomes" id="UP000001194">
    <property type="component" value="Unassembled WGS sequence"/>
</dbReference>
<dbReference type="KEGG" id="lbc:LACBIDRAFT_330466"/>
<protein>
    <submittedName>
        <fullName evidence="1">Predicted protein</fullName>
    </submittedName>
</protein>
<sequence length="129" mass="14157">MTSHDLLVGLCKLLTVLASLKLAMGALLATVHASLRVTRTLPPTELFFGDYDLATDFAGFQSEPAQPSIAIFSPHQEIPVHGRRDFPHIFLPENDHASIVSFVHKAVYVQIMLSSQRMAQTIHLNPGLA</sequence>
<dbReference type="InParanoid" id="B0DLD8"/>
<dbReference type="EMBL" id="DS547117">
    <property type="protein sequence ID" value="EDR04549.1"/>
    <property type="molecule type" value="Genomic_DNA"/>
</dbReference>
<reference evidence="1 2" key="1">
    <citation type="journal article" date="2008" name="Nature">
        <title>The genome of Laccaria bicolor provides insights into mycorrhizal symbiosis.</title>
        <authorList>
            <person name="Martin F."/>
            <person name="Aerts A."/>
            <person name="Ahren D."/>
            <person name="Brun A."/>
            <person name="Danchin E.G.J."/>
            <person name="Duchaussoy F."/>
            <person name="Gibon J."/>
            <person name="Kohler A."/>
            <person name="Lindquist E."/>
            <person name="Pereda V."/>
            <person name="Salamov A."/>
            <person name="Shapiro H.J."/>
            <person name="Wuyts J."/>
            <person name="Blaudez D."/>
            <person name="Buee M."/>
            <person name="Brokstein P."/>
            <person name="Canbaeck B."/>
            <person name="Cohen D."/>
            <person name="Courty P.E."/>
            <person name="Coutinho P.M."/>
            <person name="Delaruelle C."/>
            <person name="Detter J.C."/>
            <person name="Deveau A."/>
            <person name="DiFazio S."/>
            <person name="Duplessis S."/>
            <person name="Fraissinet-Tachet L."/>
            <person name="Lucic E."/>
            <person name="Frey-Klett P."/>
            <person name="Fourrey C."/>
            <person name="Feussner I."/>
            <person name="Gay G."/>
            <person name="Grimwood J."/>
            <person name="Hoegger P.J."/>
            <person name="Jain P."/>
            <person name="Kilaru S."/>
            <person name="Labbe J."/>
            <person name="Lin Y.C."/>
            <person name="Legue V."/>
            <person name="Le Tacon F."/>
            <person name="Marmeisse R."/>
            <person name="Melayah D."/>
            <person name="Montanini B."/>
            <person name="Muratet M."/>
            <person name="Nehls U."/>
            <person name="Niculita-Hirzel H."/>
            <person name="Oudot-Le Secq M.P."/>
            <person name="Peter M."/>
            <person name="Quesneville H."/>
            <person name="Rajashekar B."/>
            <person name="Reich M."/>
            <person name="Rouhier N."/>
            <person name="Schmutz J."/>
            <person name="Yin T."/>
            <person name="Chalot M."/>
            <person name="Henrissat B."/>
            <person name="Kuees U."/>
            <person name="Lucas S."/>
            <person name="Van de Peer Y."/>
            <person name="Podila G.K."/>
            <person name="Polle A."/>
            <person name="Pukkila P.J."/>
            <person name="Richardson P.M."/>
            <person name="Rouze P."/>
            <person name="Sanders I.R."/>
            <person name="Stajich J.E."/>
            <person name="Tunlid A."/>
            <person name="Tuskan G."/>
            <person name="Grigoriev I.V."/>
        </authorList>
    </citation>
    <scope>NUCLEOTIDE SEQUENCE [LARGE SCALE GENOMIC DNA]</scope>
    <source>
        <strain evidence="2">S238N-H82 / ATCC MYA-4686</strain>
    </source>
</reference>
<keyword evidence="2" id="KW-1185">Reference proteome</keyword>
<evidence type="ECO:0000313" key="2">
    <source>
        <dbReference type="Proteomes" id="UP000001194"/>
    </source>
</evidence>
<dbReference type="RefSeq" id="XP_001884721.1">
    <property type="nucleotide sequence ID" value="XM_001884686.1"/>
</dbReference>
<proteinExistence type="predicted"/>
<dbReference type="AlphaFoldDB" id="B0DLD8"/>
<accession>B0DLD8</accession>
<gene>
    <name evidence="1" type="ORF">LACBIDRAFT_330466</name>
</gene>
<organism evidence="2">
    <name type="scientific">Laccaria bicolor (strain S238N-H82 / ATCC MYA-4686)</name>
    <name type="common">Bicoloured deceiver</name>
    <name type="synonym">Laccaria laccata var. bicolor</name>
    <dbReference type="NCBI Taxonomy" id="486041"/>
    <lineage>
        <taxon>Eukaryota</taxon>
        <taxon>Fungi</taxon>
        <taxon>Dikarya</taxon>
        <taxon>Basidiomycota</taxon>
        <taxon>Agaricomycotina</taxon>
        <taxon>Agaricomycetes</taxon>
        <taxon>Agaricomycetidae</taxon>
        <taxon>Agaricales</taxon>
        <taxon>Agaricineae</taxon>
        <taxon>Hydnangiaceae</taxon>
        <taxon>Laccaria</taxon>
    </lineage>
</organism>
<dbReference type="GeneID" id="6080315"/>
<evidence type="ECO:0000313" key="1">
    <source>
        <dbReference type="EMBL" id="EDR04549.1"/>
    </source>
</evidence>